<organism evidence="2 4">
    <name type="scientific">Prunus armeniaca</name>
    <name type="common">Apricot</name>
    <name type="synonym">Armeniaca vulgaris</name>
    <dbReference type="NCBI Taxonomy" id="36596"/>
    <lineage>
        <taxon>Eukaryota</taxon>
        <taxon>Viridiplantae</taxon>
        <taxon>Streptophyta</taxon>
        <taxon>Embryophyta</taxon>
        <taxon>Tracheophyta</taxon>
        <taxon>Spermatophyta</taxon>
        <taxon>Magnoliopsida</taxon>
        <taxon>eudicotyledons</taxon>
        <taxon>Gunneridae</taxon>
        <taxon>Pentapetalae</taxon>
        <taxon>rosids</taxon>
        <taxon>fabids</taxon>
        <taxon>Rosales</taxon>
        <taxon>Rosaceae</taxon>
        <taxon>Amygdaloideae</taxon>
        <taxon>Amygdaleae</taxon>
        <taxon>Prunus</taxon>
    </lineage>
</organism>
<name>A0A6J5X9T1_PRUAR</name>
<evidence type="ECO:0000313" key="1">
    <source>
        <dbReference type="EMBL" id="CAB4277461.1"/>
    </source>
</evidence>
<accession>A0A6J5X9T1</accession>
<protein>
    <submittedName>
        <fullName evidence="2">Uncharacterized protein</fullName>
    </submittedName>
</protein>
<evidence type="ECO:0000313" key="3">
    <source>
        <dbReference type="Proteomes" id="UP000507222"/>
    </source>
</evidence>
<dbReference type="Proteomes" id="UP000507222">
    <property type="component" value="Unassembled WGS sequence"/>
</dbReference>
<dbReference type="Proteomes" id="UP000507245">
    <property type="component" value="Unassembled WGS sequence"/>
</dbReference>
<reference evidence="4" key="1">
    <citation type="journal article" date="2020" name="Genome Biol.">
        <title>Gamete binning: chromosome-level and haplotype-resolved genome assembly enabled by high-throughput single-cell sequencing of gamete genomes.</title>
        <authorList>
            <person name="Campoy J.A."/>
            <person name="Sun H."/>
            <person name="Goel M."/>
            <person name="Jiao W.-B."/>
            <person name="Folz-Donahue K."/>
            <person name="Wang N."/>
            <person name="Rubio M."/>
            <person name="Liu C."/>
            <person name="Kukat C."/>
            <person name="Ruiz D."/>
            <person name="Huettel B."/>
            <person name="Schneeberger K."/>
        </authorList>
    </citation>
    <scope>NUCLEOTIDE SEQUENCE [LARGE SCALE GENOMIC DNA]</scope>
    <source>
        <strain evidence="4">cv. Rojo Pasion</strain>
    </source>
</reference>
<keyword evidence="4" id="KW-1185">Reference proteome</keyword>
<reference evidence="2 3" key="2">
    <citation type="submission" date="2020-05" db="EMBL/GenBank/DDBJ databases">
        <authorList>
            <person name="Campoy J."/>
            <person name="Schneeberger K."/>
            <person name="Spophaly S."/>
        </authorList>
    </citation>
    <scope>NUCLEOTIDE SEQUENCE [LARGE SCALE GENOMIC DNA]</scope>
    <source>
        <strain evidence="2">PruArmRojPasFocal</strain>
    </source>
</reference>
<dbReference type="EMBL" id="CAEKDK010000004">
    <property type="protein sequence ID" value="CAB4277461.1"/>
    <property type="molecule type" value="Genomic_DNA"/>
</dbReference>
<dbReference type="EMBL" id="CAEKKB010000004">
    <property type="protein sequence ID" value="CAB4307854.1"/>
    <property type="molecule type" value="Genomic_DNA"/>
</dbReference>
<evidence type="ECO:0000313" key="4">
    <source>
        <dbReference type="Proteomes" id="UP000507245"/>
    </source>
</evidence>
<dbReference type="AlphaFoldDB" id="A0A6J5X9T1"/>
<evidence type="ECO:0000313" key="2">
    <source>
        <dbReference type="EMBL" id="CAB4307854.1"/>
    </source>
</evidence>
<gene>
    <name evidence="1" type="ORF">CURHAP_LOCUS27220</name>
    <name evidence="2" type="ORF">ORAREDHAP_LOCUS26844</name>
</gene>
<proteinExistence type="predicted"/>
<sequence length="67" mass="7006">MSLDRSFDASSADKLLTDGWYLLDNHHGSKEVAIRGAATVAHRAAASTVFRAAAATVCRAAATVAEM</sequence>